<organism evidence="1 2">
    <name type="scientific">Daphnia magna</name>
    <dbReference type="NCBI Taxonomy" id="35525"/>
    <lineage>
        <taxon>Eukaryota</taxon>
        <taxon>Metazoa</taxon>
        <taxon>Ecdysozoa</taxon>
        <taxon>Arthropoda</taxon>
        <taxon>Crustacea</taxon>
        <taxon>Branchiopoda</taxon>
        <taxon>Diplostraca</taxon>
        <taxon>Cladocera</taxon>
        <taxon>Anomopoda</taxon>
        <taxon>Daphniidae</taxon>
        <taxon>Daphnia</taxon>
    </lineage>
</organism>
<comment type="caution">
    <text evidence="1">The sequence shown here is derived from an EMBL/GenBank/DDBJ whole genome shotgun (WGS) entry which is preliminary data.</text>
</comment>
<sequence length="625" mass="66992">MSGHEAYLEVLNSQTPLTLSYGNLGNQRRRNSRTATSPSGINNVLADARTKLFSSWRDGSTQGFLFYTKPTQKRQPNNFWFIGPDAENFRDSTGWDDGNGGGLRSIIEKLFCGWKARSPDALHVPKTKVVPNQEPTLDITGETVDILDHISITNAASIAVERAESVAAKNLLSKQKQPGWSTMSATERVAAVSKRYLKKKTRLAQMDTSIREHHSPDPGLSHFQDLPSTSGSFSVYPSPSNLAGVGENQLEDMGATKRRLFMPCQSDRPSVLTYSDHRIERSSIRVQLSPKSKETATGSSVLPASSAALVISRQSSFSSKLSKTSSRLVPLKGVAKMTPMNTAESSQRLFSPSKINDDCNSVQLSRKSNGTAAMPSVLPAPSAVLPAPSAVLVTSRQSSLSSELSKTNCRLMPLKGVAKMTPKNITEASQRLPSKVNDDCNSAQLSRKSNGTAAVPSVLPAPSAVLPAPSAVLPAPSAVLPAPSAVLPAPSAVLPAPSAVLVTSRQSSLSSELSKTNSHVVPLKGVAKMTSKNTADNAIVPSFSNGTAASRLPAPSAVLPEFFVFRTFKDKLSFDAFERCRQNDAQEYHSSICSFASSICSFASSISSLMGLQLCHPFCQLHQQF</sequence>
<keyword evidence="2" id="KW-1185">Reference proteome</keyword>
<evidence type="ECO:0000313" key="2">
    <source>
        <dbReference type="Proteomes" id="UP001234178"/>
    </source>
</evidence>
<reference evidence="1 2" key="1">
    <citation type="journal article" date="2023" name="Nucleic Acids Res.">
        <title>The hologenome of Daphnia magna reveals possible DNA methylation and microbiome-mediated evolution of the host genome.</title>
        <authorList>
            <person name="Chaturvedi A."/>
            <person name="Li X."/>
            <person name="Dhandapani V."/>
            <person name="Marshall H."/>
            <person name="Kissane S."/>
            <person name="Cuenca-Cambronero M."/>
            <person name="Asole G."/>
            <person name="Calvet F."/>
            <person name="Ruiz-Romero M."/>
            <person name="Marangio P."/>
            <person name="Guigo R."/>
            <person name="Rago D."/>
            <person name="Mirbahai L."/>
            <person name="Eastwood N."/>
            <person name="Colbourne J.K."/>
            <person name="Zhou J."/>
            <person name="Mallon E."/>
            <person name="Orsini L."/>
        </authorList>
    </citation>
    <scope>NUCLEOTIDE SEQUENCE [LARGE SCALE GENOMIC DNA]</scope>
    <source>
        <strain evidence="1">LRV0_1</strain>
    </source>
</reference>
<dbReference type="Proteomes" id="UP001234178">
    <property type="component" value="Unassembled WGS sequence"/>
</dbReference>
<accession>A0ABQ9ZWK7</accession>
<gene>
    <name evidence="1" type="ORF">OUZ56_032248</name>
</gene>
<proteinExistence type="predicted"/>
<dbReference type="EMBL" id="JAOYFB010000005">
    <property type="protein sequence ID" value="KAK4017301.1"/>
    <property type="molecule type" value="Genomic_DNA"/>
</dbReference>
<name>A0ABQ9ZWK7_9CRUS</name>
<evidence type="ECO:0000313" key="1">
    <source>
        <dbReference type="EMBL" id="KAK4017301.1"/>
    </source>
</evidence>
<protein>
    <submittedName>
        <fullName evidence="1">Uncharacterized protein</fullName>
    </submittedName>
</protein>